<protein>
    <recommendedName>
        <fullName evidence="5">NlpC/P60 domain-containing protein</fullName>
    </recommendedName>
</protein>
<evidence type="ECO:0000259" key="5">
    <source>
        <dbReference type="PROSITE" id="PS51935"/>
    </source>
</evidence>
<dbReference type="GO" id="GO:0008234">
    <property type="term" value="F:cysteine-type peptidase activity"/>
    <property type="evidence" value="ECO:0007669"/>
    <property type="project" value="UniProtKB-KW"/>
</dbReference>
<evidence type="ECO:0000256" key="4">
    <source>
        <dbReference type="ARBA" id="ARBA00022807"/>
    </source>
</evidence>
<reference evidence="6" key="2">
    <citation type="submission" date="2020-09" db="EMBL/GenBank/DDBJ databases">
        <authorList>
            <person name="Sun Q."/>
            <person name="Zhou Y."/>
        </authorList>
    </citation>
    <scope>NUCLEOTIDE SEQUENCE</scope>
    <source>
        <strain evidence="6">CGMCC 1.15085</strain>
    </source>
</reference>
<accession>A0A916T7R8</accession>
<dbReference type="PROSITE" id="PS51935">
    <property type="entry name" value="NLPC_P60"/>
    <property type="match status" value="1"/>
</dbReference>
<evidence type="ECO:0000256" key="3">
    <source>
        <dbReference type="ARBA" id="ARBA00022801"/>
    </source>
</evidence>
<evidence type="ECO:0000313" key="6">
    <source>
        <dbReference type="EMBL" id="GGB33921.1"/>
    </source>
</evidence>
<comment type="similarity">
    <text evidence="1">Belongs to the peptidase C40 family.</text>
</comment>
<keyword evidence="4" id="KW-0788">Thiol protease</keyword>
<dbReference type="InterPro" id="IPR038765">
    <property type="entry name" value="Papain-like_cys_pep_sf"/>
</dbReference>
<sequence>MADPGVVSARTGDSVFDGVVTNDTAATRLAIVNVDITGLWTTPDSPRPIDAPLVADRPDHQEWLTAMDRTTLEDGRLGLYDRFDSELLEGEPVIVASGDTDGWTRVTSPWQPYDGSDTGYPGYIRTAHLTPVEDASLDALPDSGLAPTTETFLAEARTHIGLPYLWGGISPKGLDCSGLVHLSLRRLGIVFPRDGGDQYRACADVPIDQAQPGDLYFFAQPGKEIHHVGIVTGPGRILHSPSTGQDVVEEEMPAQRLQTLTKVGRIRQLQ</sequence>
<evidence type="ECO:0000313" key="7">
    <source>
        <dbReference type="Proteomes" id="UP000636793"/>
    </source>
</evidence>
<reference evidence="6" key="1">
    <citation type="journal article" date="2014" name="Int. J. Syst. Evol. Microbiol.">
        <title>Complete genome sequence of Corynebacterium casei LMG S-19264T (=DSM 44701T), isolated from a smear-ripened cheese.</title>
        <authorList>
            <consortium name="US DOE Joint Genome Institute (JGI-PGF)"/>
            <person name="Walter F."/>
            <person name="Albersmeier A."/>
            <person name="Kalinowski J."/>
            <person name="Ruckert C."/>
        </authorList>
    </citation>
    <scope>NUCLEOTIDE SEQUENCE</scope>
    <source>
        <strain evidence="6">CGMCC 1.15085</strain>
    </source>
</reference>
<dbReference type="PANTHER" id="PTHR47053:SF1">
    <property type="entry name" value="MUREIN DD-ENDOPEPTIDASE MEPH-RELATED"/>
    <property type="match status" value="1"/>
</dbReference>
<comment type="caution">
    <text evidence="6">The sequence shown here is derived from an EMBL/GenBank/DDBJ whole genome shotgun (WGS) entry which is preliminary data.</text>
</comment>
<dbReference type="InterPro" id="IPR000064">
    <property type="entry name" value="NLP_P60_dom"/>
</dbReference>
<organism evidence="6 7">
    <name type="scientific">Flexivirga endophytica</name>
    <dbReference type="NCBI Taxonomy" id="1849103"/>
    <lineage>
        <taxon>Bacteria</taxon>
        <taxon>Bacillati</taxon>
        <taxon>Actinomycetota</taxon>
        <taxon>Actinomycetes</taxon>
        <taxon>Micrococcales</taxon>
        <taxon>Dermacoccaceae</taxon>
        <taxon>Flexivirga</taxon>
    </lineage>
</organism>
<proteinExistence type="inferred from homology"/>
<dbReference type="AlphaFoldDB" id="A0A916T7R8"/>
<dbReference type="SUPFAM" id="SSF54001">
    <property type="entry name" value="Cysteine proteinases"/>
    <property type="match status" value="1"/>
</dbReference>
<evidence type="ECO:0000256" key="1">
    <source>
        <dbReference type="ARBA" id="ARBA00007074"/>
    </source>
</evidence>
<feature type="domain" description="NlpC/P60" evidence="5">
    <location>
        <begin position="146"/>
        <end position="267"/>
    </location>
</feature>
<dbReference type="GO" id="GO:0006508">
    <property type="term" value="P:proteolysis"/>
    <property type="evidence" value="ECO:0007669"/>
    <property type="project" value="UniProtKB-KW"/>
</dbReference>
<keyword evidence="7" id="KW-1185">Reference proteome</keyword>
<dbReference type="PANTHER" id="PTHR47053">
    <property type="entry name" value="MUREIN DD-ENDOPEPTIDASE MEPH-RELATED"/>
    <property type="match status" value="1"/>
</dbReference>
<dbReference type="Gene3D" id="3.90.1720.10">
    <property type="entry name" value="endopeptidase domain like (from Nostoc punctiforme)"/>
    <property type="match status" value="1"/>
</dbReference>
<dbReference type="Proteomes" id="UP000636793">
    <property type="component" value="Unassembled WGS sequence"/>
</dbReference>
<gene>
    <name evidence="6" type="ORF">GCM10011492_25690</name>
</gene>
<dbReference type="EMBL" id="BMHI01000004">
    <property type="protein sequence ID" value="GGB33921.1"/>
    <property type="molecule type" value="Genomic_DNA"/>
</dbReference>
<name>A0A916T7R8_9MICO</name>
<dbReference type="Pfam" id="PF00877">
    <property type="entry name" value="NLPC_P60"/>
    <property type="match status" value="1"/>
</dbReference>
<evidence type="ECO:0000256" key="2">
    <source>
        <dbReference type="ARBA" id="ARBA00022670"/>
    </source>
</evidence>
<keyword evidence="3" id="KW-0378">Hydrolase</keyword>
<dbReference type="InterPro" id="IPR051202">
    <property type="entry name" value="Peptidase_C40"/>
</dbReference>
<keyword evidence="2" id="KW-0645">Protease</keyword>